<protein>
    <submittedName>
        <fullName evidence="2">Uncharacterized protein</fullName>
    </submittedName>
</protein>
<organism evidence="2">
    <name type="scientific">marine sediment metagenome</name>
    <dbReference type="NCBI Taxonomy" id="412755"/>
    <lineage>
        <taxon>unclassified sequences</taxon>
        <taxon>metagenomes</taxon>
        <taxon>ecological metagenomes</taxon>
    </lineage>
</organism>
<name>X1Q0A3_9ZZZZ</name>
<accession>X1Q0A3</accession>
<dbReference type="AlphaFoldDB" id="X1Q0A3"/>
<proteinExistence type="predicted"/>
<feature type="region of interest" description="Disordered" evidence="1">
    <location>
        <begin position="69"/>
        <end position="96"/>
    </location>
</feature>
<dbReference type="EMBL" id="BARW01001638">
    <property type="protein sequence ID" value="GAI61952.1"/>
    <property type="molecule type" value="Genomic_DNA"/>
</dbReference>
<evidence type="ECO:0000313" key="2">
    <source>
        <dbReference type="EMBL" id="GAI61952.1"/>
    </source>
</evidence>
<sequence>MIKGKKMRSVLKFMLYCEGDPRSLGIEDDNGKWDLTALKRHIEECERCKRFWTVLTKEMLDRLEKEFGRAKRGAEGGQINDRPQSLHPLAKEERKK</sequence>
<evidence type="ECO:0000256" key="1">
    <source>
        <dbReference type="SAM" id="MobiDB-lite"/>
    </source>
</evidence>
<gene>
    <name evidence="2" type="ORF">S12H4_05067</name>
</gene>
<reference evidence="2" key="1">
    <citation type="journal article" date="2014" name="Front. Microbiol.">
        <title>High frequency of phylogenetically diverse reductive dehalogenase-homologous genes in deep subseafloor sedimentary metagenomes.</title>
        <authorList>
            <person name="Kawai M."/>
            <person name="Futagami T."/>
            <person name="Toyoda A."/>
            <person name="Takaki Y."/>
            <person name="Nishi S."/>
            <person name="Hori S."/>
            <person name="Arai W."/>
            <person name="Tsubouchi T."/>
            <person name="Morono Y."/>
            <person name="Uchiyama I."/>
            <person name="Ito T."/>
            <person name="Fujiyama A."/>
            <person name="Inagaki F."/>
            <person name="Takami H."/>
        </authorList>
    </citation>
    <scope>NUCLEOTIDE SEQUENCE</scope>
    <source>
        <strain evidence="2">Expedition CK06-06</strain>
    </source>
</reference>
<comment type="caution">
    <text evidence="2">The sequence shown here is derived from an EMBL/GenBank/DDBJ whole genome shotgun (WGS) entry which is preliminary data.</text>
</comment>